<dbReference type="PANTHER" id="PTHR23119">
    <property type="entry name" value="DISCS LARGE"/>
    <property type="match status" value="1"/>
</dbReference>
<dbReference type="EMBL" id="JAIWYP010000003">
    <property type="protein sequence ID" value="KAH3853473.1"/>
    <property type="molecule type" value="Genomic_DNA"/>
</dbReference>
<protein>
    <recommendedName>
        <fullName evidence="4">PDZ domain-containing protein</fullName>
    </recommendedName>
</protein>
<dbReference type="InterPro" id="IPR036034">
    <property type="entry name" value="PDZ_sf"/>
</dbReference>
<name>A0A9D4L8X7_DREPO</name>
<evidence type="ECO:0000259" key="4">
    <source>
        <dbReference type="PROSITE" id="PS50106"/>
    </source>
</evidence>
<keyword evidence="3" id="KW-0812">Transmembrane</keyword>
<proteinExistence type="predicted"/>
<evidence type="ECO:0000256" key="2">
    <source>
        <dbReference type="ARBA" id="ARBA00023136"/>
    </source>
</evidence>
<dbReference type="GO" id="GO:0043113">
    <property type="term" value="P:receptor clustering"/>
    <property type="evidence" value="ECO:0007669"/>
    <property type="project" value="TreeGrafter"/>
</dbReference>
<evidence type="ECO:0000313" key="6">
    <source>
        <dbReference type="EMBL" id="KAH3853473.1"/>
    </source>
</evidence>
<evidence type="ECO:0000313" key="7">
    <source>
        <dbReference type="Proteomes" id="UP000828390"/>
    </source>
</evidence>
<dbReference type="OrthoDB" id="123971at2759"/>
<keyword evidence="3" id="KW-1133">Transmembrane helix</keyword>
<comment type="caution">
    <text evidence="6">The sequence shown here is derived from an EMBL/GenBank/DDBJ whole genome shotgun (WGS) entry which is preliminary data.</text>
</comment>
<sequence>MSDEPPLQKSIIILERGTIGLGFNIRGGVDNPHITGDSGIFVTKIRETGAAYRDGRLKEGDKILTINGTSLVNVSHSEAVQCFTNSKASVTLEVLHGAQDYILKHKEQKREEKGDKSKNSKSSAGTYVVIAAVVGVVVVGFIAYRKCYLRK</sequence>
<dbReference type="GO" id="GO:0045197">
    <property type="term" value="P:establishment or maintenance of epithelial cell apical/basal polarity"/>
    <property type="evidence" value="ECO:0007669"/>
    <property type="project" value="TreeGrafter"/>
</dbReference>
<dbReference type="PANTHER" id="PTHR23119:SF51">
    <property type="entry name" value="DISKS LARGE 1 TUMOR SUPPRESSOR PROTEIN"/>
    <property type="match status" value="1"/>
</dbReference>
<keyword evidence="2 3" id="KW-0472">Membrane</keyword>
<dbReference type="SUPFAM" id="SSF50156">
    <property type="entry name" value="PDZ domain-like"/>
    <property type="match status" value="1"/>
</dbReference>
<evidence type="ECO:0000256" key="3">
    <source>
        <dbReference type="SAM" id="Phobius"/>
    </source>
</evidence>
<feature type="domain" description="PDZ" evidence="4">
    <location>
        <begin position="11"/>
        <end position="98"/>
    </location>
</feature>
<dbReference type="GO" id="GO:0030054">
    <property type="term" value="C:cell junction"/>
    <property type="evidence" value="ECO:0007669"/>
    <property type="project" value="TreeGrafter"/>
</dbReference>
<dbReference type="PROSITE" id="PS50106">
    <property type="entry name" value="PDZ"/>
    <property type="match status" value="1"/>
</dbReference>
<dbReference type="InterPro" id="IPR001478">
    <property type="entry name" value="PDZ"/>
</dbReference>
<dbReference type="AlphaFoldDB" id="A0A9D4L8X7"/>
<reference evidence="6" key="1">
    <citation type="journal article" date="2019" name="bioRxiv">
        <title>The Genome of the Zebra Mussel, Dreissena polymorpha: A Resource for Invasive Species Research.</title>
        <authorList>
            <person name="McCartney M.A."/>
            <person name="Auch B."/>
            <person name="Kono T."/>
            <person name="Mallez S."/>
            <person name="Zhang Y."/>
            <person name="Obille A."/>
            <person name="Becker A."/>
            <person name="Abrahante J.E."/>
            <person name="Garbe J."/>
            <person name="Badalamenti J.P."/>
            <person name="Herman A."/>
            <person name="Mangelson H."/>
            <person name="Liachko I."/>
            <person name="Sullivan S."/>
            <person name="Sone E.D."/>
            <person name="Koren S."/>
            <person name="Silverstein K.A.T."/>
            <person name="Beckman K.B."/>
            <person name="Gohl D.M."/>
        </authorList>
    </citation>
    <scope>NUCLEOTIDE SEQUENCE</scope>
    <source>
        <strain evidence="6">Duluth1</strain>
        <tissue evidence="6">Whole animal</tissue>
    </source>
</reference>
<dbReference type="GO" id="GO:0019901">
    <property type="term" value="F:protein kinase binding"/>
    <property type="evidence" value="ECO:0007669"/>
    <property type="project" value="TreeGrafter"/>
</dbReference>
<organism evidence="6 7">
    <name type="scientific">Dreissena polymorpha</name>
    <name type="common">Zebra mussel</name>
    <name type="synonym">Mytilus polymorpha</name>
    <dbReference type="NCBI Taxonomy" id="45954"/>
    <lineage>
        <taxon>Eukaryota</taxon>
        <taxon>Metazoa</taxon>
        <taxon>Spiralia</taxon>
        <taxon>Lophotrochozoa</taxon>
        <taxon>Mollusca</taxon>
        <taxon>Bivalvia</taxon>
        <taxon>Autobranchia</taxon>
        <taxon>Heteroconchia</taxon>
        <taxon>Euheterodonta</taxon>
        <taxon>Imparidentia</taxon>
        <taxon>Neoheterodontei</taxon>
        <taxon>Myida</taxon>
        <taxon>Dreissenoidea</taxon>
        <taxon>Dreissenidae</taxon>
        <taxon>Dreissena</taxon>
    </lineage>
</organism>
<dbReference type="GO" id="GO:0098609">
    <property type="term" value="P:cell-cell adhesion"/>
    <property type="evidence" value="ECO:0007669"/>
    <property type="project" value="TreeGrafter"/>
</dbReference>
<dbReference type="Gene3D" id="2.30.42.10">
    <property type="match status" value="1"/>
</dbReference>
<keyword evidence="7" id="KW-1185">Reference proteome</keyword>
<dbReference type="Pfam" id="PF00595">
    <property type="entry name" value="PDZ"/>
    <property type="match status" value="1"/>
</dbReference>
<dbReference type="EMBL" id="JAIWYP010000003">
    <property type="protein sequence ID" value="KAH3852827.1"/>
    <property type="molecule type" value="Genomic_DNA"/>
</dbReference>
<evidence type="ECO:0000256" key="1">
    <source>
        <dbReference type="ARBA" id="ARBA00004370"/>
    </source>
</evidence>
<evidence type="ECO:0000313" key="5">
    <source>
        <dbReference type="EMBL" id="KAH3852827.1"/>
    </source>
</evidence>
<dbReference type="InterPro" id="IPR050614">
    <property type="entry name" value="Synaptic_Scaffolding_LAP-MAGUK"/>
</dbReference>
<feature type="transmembrane region" description="Helical" evidence="3">
    <location>
        <begin position="124"/>
        <end position="144"/>
    </location>
</feature>
<dbReference type="SMART" id="SM00228">
    <property type="entry name" value="PDZ"/>
    <property type="match status" value="1"/>
</dbReference>
<dbReference type="Proteomes" id="UP000828390">
    <property type="component" value="Unassembled WGS sequence"/>
</dbReference>
<reference evidence="6" key="2">
    <citation type="submission" date="2020-11" db="EMBL/GenBank/DDBJ databases">
        <authorList>
            <person name="McCartney M.A."/>
            <person name="Auch B."/>
            <person name="Kono T."/>
            <person name="Mallez S."/>
            <person name="Becker A."/>
            <person name="Gohl D.M."/>
            <person name="Silverstein K.A.T."/>
            <person name="Koren S."/>
            <person name="Bechman K.B."/>
            <person name="Herman A."/>
            <person name="Abrahante J.E."/>
            <person name="Garbe J."/>
        </authorList>
    </citation>
    <scope>NUCLEOTIDE SEQUENCE</scope>
    <source>
        <strain evidence="6">Duluth1</strain>
        <tissue evidence="6">Whole animal</tissue>
    </source>
</reference>
<comment type="subcellular location">
    <subcellularLocation>
        <location evidence="1">Membrane</location>
    </subcellularLocation>
</comment>
<gene>
    <name evidence="5" type="ORF">DPMN_095348</name>
    <name evidence="6" type="ORF">DPMN_095997</name>
</gene>
<accession>A0A9D4L8X7</accession>
<dbReference type="GO" id="GO:0016323">
    <property type="term" value="C:basolateral plasma membrane"/>
    <property type="evidence" value="ECO:0007669"/>
    <property type="project" value="TreeGrafter"/>
</dbReference>
<dbReference type="GO" id="GO:0097120">
    <property type="term" value="P:receptor localization to synapse"/>
    <property type="evidence" value="ECO:0007669"/>
    <property type="project" value="TreeGrafter"/>
</dbReference>